<evidence type="ECO:0000313" key="2">
    <source>
        <dbReference type="EMBL" id="ORY91206.1"/>
    </source>
</evidence>
<protein>
    <submittedName>
        <fullName evidence="2">Uncharacterized protein</fullName>
    </submittedName>
</protein>
<reference evidence="2 3" key="1">
    <citation type="submission" date="2016-07" db="EMBL/GenBank/DDBJ databases">
        <title>Pervasive Adenine N6-methylation of Active Genes in Fungi.</title>
        <authorList>
            <consortium name="DOE Joint Genome Institute"/>
            <person name="Mondo S.J."/>
            <person name="Dannebaum R.O."/>
            <person name="Kuo R.C."/>
            <person name="Labutti K."/>
            <person name="Haridas S."/>
            <person name="Kuo A."/>
            <person name="Salamov A."/>
            <person name="Ahrendt S.R."/>
            <person name="Lipzen A."/>
            <person name="Sullivan W."/>
            <person name="Andreopoulos W.B."/>
            <person name="Clum A."/>
            <person name="Lindquist E."/>
            <person name="Daum C."/>
            <person name="Ramamoorthy G.K."/>
            <person name="Gryganskyi A."/>
            <person name="Culley D."/>
            <person name="Magnuson J.K."/>
            <person name="James T.Y."/>
            <person name="O'Malley M.A."/>
            <person name="Stajich J.E."/>
            <person name="Spatafora J.W."/>
            <person name="Visel A."/>
            <person name="Grigoriev I.V."/>
        </authorList>
    </citation>
    <scope>NUCLEOTIDE SEQUENCE [LARGE SCALE GENOMIC DNA]</scope>
    <source>
        <strain evidence="2 3">NRRL 2496</strain>
    </source>
</reference>
<evidence type="ECO:0000313" key="3">
    <source>
        <dbReference type="Proteomes" id="UP000242180"/>
    </source>
</evidence>
<dbReference type="OMA" id="SANHWNT"/>
<feature type="region of interest" description="Disordered" evidence="1">
    <location>
        <begin position="140"/>
        <end position="173"/>
    </location>
</feature>
<dbReference type="EMBL" id="MCGN01000011">
    <property type="protein sequence ID" value="ORY91206.1"/>
    <property type="molecule type" value="Genomic_DNA"/>
</dbReference>
<accession>A0A1X2H1A7</accession>
<gene>
    <name evidence="2" type="ORF">BCR43DRAFT_498702</name>
</gene>
<feature type="compositionally biased region" description="Polar residues" evidence="1">
    <location>
        <begin position="67"/>
        <end position="78"/>
    </location>
</feature>
<name>A0A1X2H1A7_SYNRA</name>
<organism evidence="2 3">
    <name type="scientific">Syncephalastrum racemosum</name>
    <name type="common">Filamentous fungus</name>
    <dbReference type="NCBI Taxonomy" id="13706"/>
    <lineage>
        <taxon>Eukaryota</taxon>
        <taxon>Fungi</taxon>
        <taxon>Fungi incertae sedis</taxon>
        <taxon>Mucoromycota</taxon>
        <taxon>Mucoromycotina</taxon>
        <taxon>Mucoromycetes</taxon>
        <taxon>Mucorales</taxon>
        <taxon>Syncephalastraceae</taxon>
        <taxon>Syncephalastrum</taxon>
    </lineage>
</organism>
<comment type="caution">
    <text evidence="2">The sequence shown here is derived from an EMBL/GenBank/DDBJ whole genome shotgun (WGS) entry which is preliminary data.</text>
</comment>
<dbReference type="Proteomes" id="UP000242180">
    <property type="component" value="Unassembled WGS sequence"/>
</dbReference>
<dbReference type="AlphaFoldDB" id="A0A1X2H1A7"/>
<keyword evidence="3" id="KW-1185">Reference proteome</keyword>
<sequence length="173" mass="19032">MQDLTEEHKLAKLMEGITVASEEERITRQLASTHLKSNGHAMFGDYKGNTSPLAPKEETATPEPSWATASPAPSTNTGDEGWGDLPPAYTAISQDHRFGFSSILAPRQLDTFQKPTSSLDSRQAFSRYVNQPVSFASLAQAPSVPQQYQPSVSMNSNNDRKQGYDSHSNKRDM</sequence>
<feature type="compositionally biased region" description="Polar residues" evidence="1">
    <location>
        <begin position="143"/>
        <end position="157"/>
    </location>
</feature>
<dbReference type="OrthoDB" id="2375101at2759"/>
<feature type="compositionally biased region" description="Basic and acidic residues" evidence="1">
    <location>
        <begin position="158"/>
        <end position="173"/>
    </location>
</feature>
<proteinExistence type="predicted"/>
<evidence type="ECO:0000256" key="1">
    <source>
        <dbReference type="SAM" id="MobiDB-lite"/>
    </source>
</evidence>
<dbReference type="InParanoid" id="A0A1X2H1A7"/>
<feature type="region of interest" description="Disordered" evidence="1">
    <location>
        <begin position="39"/>
        <end position="89"/>
    </location>
</feature>